<feature type="transmembrane region" description="Helical" evidence="10">
    <location>
        <begin position="280"/>
        <end position="301"/>
    </location>
</feature>
<feature type="transmembrane region" description="Helical" evidence="10">
    <location>
        <begin position="361"/>
        <end position="381"/>
    </location>
</feature>
<dbReference type="InterPro" id="IPR004840">
    <property type="entry name" value="Amino_acid_permease_CS"/>
</dbReference>
<proteinExistence type="inferred from homology"/>
<dbReference type="PANTHER" id="PTHR43495:SF4">
    <property type="entry name" value="AROMATIC AMINO ACID TRANSPORT PROTEIN AROP"/>
    <property type="match status" value="1"/>
</dbReference>
<protein>
    <submittedName>
        <fullName evidence="12">Amino acid permease</fullName>
    </submittedName>
</protein>
<evidence type="ECO:0000256" key="8">
    <source>
        <dbReference type="ARBA" id="ARBA00022989"/>
    </source>
</evidence>
<evidence type="ECO:0000256" key="9">
    <source>
        <dbReference type="ARBA" id="ARBA00023136"/>
    </source>
</evidence>
<keyword evidence="4" id="KW-1003">Cell membrane</keyword>
<dbReference type="PROSITE" id="PS00218">
    <property type="entry name" value="AMINO_ACID_PERMEASE_1"/>
    <property type="match status" value="1"/>
</dbReference>
<feature type="transmembrane region" description="Helical" evidence="10">
    <location>
        <begin position="124"/>
        <end position="143"/>
    </location>
</feature>
<feature type="transmembrane region" description="Helical" evidence="10">
    <location>
        <begin position="337"/>
        <end position="355"/>
    </location>
</feature>
<evidence type="ECO:0000256" key="6">
    <source>
        <dbReference type="ARBA" id="ARBA00022692"/>
    </source>
</evidence>
<comment type="caution">
    <text evidence="12">The sequence shown here is derived from an EMBL/GenBank/DDBJ whole genome shotgun (WGS) entry which is preliminary data.</text>
</comment>
<feature type="transmembrane region" description="Helical" evidence="10">
    <location>
        <begin position="430"/>
        <end position="446"/>
    </location>
</feature>
<dbReference type="PANTHER" id="PTHR43495">
    <property type="entry name" value="GABA PERMEASE"/>
    <property type="match status" value="1"/>
</dbReference>
<evidence type="ECO:0000313" key="12">
    <source>
        <dbReference type="EMBL" id="NSL50993.1"/>
    </source>
</evidence>
<keyword evidence="7" id="KW-0029">Amino-acid transport</keyword>
<feature type="transmembrane region" description="Helical" evidence="10">
    <location>
        <begin position="199"/>
        <end position="221"/>
    </location>
</feature>
<evidence type="ECO:0000256" key="2">
    <source>
        <dbReference type="ARBA" id="ARBA00008583"/>
    </source>
</evidence>
<dbReference type="GO" id="GO:0005886">
    <property type="term" value="C:plasma membrane"/>
    <property type="evidence" value="ECO:0007669"/>
    <property type="project" value="UniProtKB-SubCell"/>
</dbReference>
<dbReference type="FunFam" id="1.20.1740.10:FF:000001">
    <property type="entry name" value="Amino acid permease"/>
    <property type="match status" value="1"/>
</dbReference>
<keyword evidence="3" id="KW-0813">Transport</keyword>
<dbReference type="Proteomes" id="UP000625804">
    <property type="component" value="Unassembled WGS sequence"/>
</dbReference>
<evidence type="ECO:0000259" key="11">
    <source>
        <dbReference type="Pfam" id="PF00324"/>
    </source>
</evidence>
<evidence type="ECO:0000313" key="13">
    <source>
        <dbReference type="Proteomes" id="UP000625804"/>
    </source>
</evidence>
<feature type="transmembrane region" description="Helical" evidence="10">
    <location>
        <begin position="402"/>
        <end position="424"/>
    </location>
</feature>
<reference evidence="12" key="1">
    <citation type="submission" date="2020-06" db="EMBL/GenBank/DDBJ databases">
        <title>A novel thermopfilic bacterium from Erzurum, Turkey.</title>
        <authorList>
            <person name="Adiguzel A."/>
            <person name="Ay H."/>
            <person name="Baltaci M.O."/>
        </authorList>
    </citation>
    <scope>NUCLEOTIDE SEQUENCE</scope>
    <source>
        <strain evidence="12">P2</strain>
    </source>
</reference>
<evidence type="ECO:0000256" key="1">
    <source>
        <dbReference type="ARBA" id="ARBA00004429"/>
    </source>
</evidence>
<name>A0A8J8KBF0_9BACI</name>
<comment type="subcellular location">
    <subcellularLocation>
        <location evidence="1">Cell inner membrane</location>
        <topology evidence="1">Multi-pass membrane protein</topology>
    </subcellularLocation>
</comment>
<sequence length="466" mass="51666">MGKRNEAEKLERSLDNRHIQLIALGGAIGVGLFYGSSSTIQMAGPAVLLSYLIGGFVIFTIMRALGEMAVEEPVSGSFSAYANRYLGPFAGYLTGWTYWFMWVVVGMAELTVAGVYVNYWFPHIPQWVTALVSLIVITLINIFNVKAFGEFEFWFAMIKVVAIIAMIIFGLIIILFGIGNDGDPIGFTNLWLNGGFVPNGMIGILLSFVLVMFSFGGVELVGITAGEARNPKKSIPAAVNSIVWRILIFYIAALGVMMSLYPWNEIGTEGSPFVLIFDKIGIPGAAHIINFVVLTAALSAFNSGLYSSGRMLFNLALQSNGPKYFAKLNRYRTPRRGIVFSSSFLLVAVFLNYIVPEKVFLYISSIATVAVITSWTIILITQLKFRKAKTSDEISRLSFKMPFYPISSYFALAFLALVIVLMAFIEEMRVALLVAPIWFIILYIGYQLNKTKEKNRLEEEQVGSLK</sequence>
<dbReference type="RefSeq" id="WP_173730192.1">
    <property type="nucleotide sequence ID" value="NZ_JABTTE010000003.1"/>
</dbReference>
<evidence type="ECO:0000256" key="4">
    <source>
        <dbReference type="ARBA" id="ARBA00022475"/>
    </source>
</evidence>
<evidence type="ECO:0000256" key="10">
    <source>
        <dbReference type="SAM" id="Phobius"/>
    </source>
</evidence>
<evidence type="ECO:0000256" key="5">
    <source>
        <dbReference type="ARBA" id="ARBA00022519"/>
    </source>
</evidence>
<keyword evidence="13" id="KW-1185">Reference proteome</keyword>
<dbReference type="GO" id="GO:0055085">
    <property type="term" value="P:transmembrane transport"/>
    <property type="evidence" value="ECO:0007669"/>
    <property type="project" value="InterPro"/>
</dbReference>
<feature type="transmembrane region" description="Helical" evidence="10">
    <location>
        <begin position="242"/>
        <end position="260"/>
    </location>
</feature>
<feature type="transmembrane region" description="Helical" evidence="10">
    <location>
        <begin position="21"/>
        <end position="40"/>
    </location>
</feature>
<dbReference type="EMBL" id="JABTTE010000003">
    <property type="protein sequence ID" value="NSL50993.1"/>
    <property type="molecule type" value="Genomic_DNA"/>
</dbReference>
<evidence type="ECO:0000256" key="7">
    <source>
        <dbReference type="ARBA" id="ARBA00022970"/>
    </source>
</evidence>
<feature type="transmembrane region" description="Helical" evidence="10">
    <location>
        <begin position="155"/>
        <end position="179"/>
    </location>
</feature>
<gene>
    <name evidence="12" type="ORF">HR057_04335</name>
</gene>
<keyword evidence="9 10" id="KW-0472">Membrane</keyword>
<accession>A0A8J8KBF0</accession>
<dbReference type="Gene3D" id="1.20.1740.10">
    <property type="entry name" value="Amino acid/polyamine transporter I"/>
    <property type="match status" value="1"/>
</dbReference>
<dbReference type="InterPro" id="IPR004841">
    <property type="entry name" value="AA-permease/SLC12A_dom"/>
</dbReference>
<evidence type="ECO:0000256" key="3">
    <source>
        <dbReference type="ARBA" id="ARBA00022448"/>
    </source>
</evidence>
<feature type="transmembrane region" description="Helical" evidence="10">
    <location>
        <begin position="46"/>
        <end position="65"/>
    </location>
</feature>
<comment type="similarity">
    <text evidence="2">Belongs to the amino acid-polyamine-organocation (APC) superfamily. Amino acid transporter (AAT) (TC 2.A.3.1) family.</text>
</comment>
<feature type="transmembrane region" description="Helical" evidence="10">
    <location>
        <begin position="85"/>
        <end position="104"/>
    </location>
</feature>
<feature type="domain" description="Amino acid permease/ SLC12A" evidence="11">
    <location>
        <begin position="18"/>
        <end position="455"/>
    </location>
</feature>
<dbReference type="AlphaFoldDB" id="A0A8J8KBF0"/>
<dbReference type="GO" id="GO:0006865">
    <property type="term" value="P:amino acid transport"/>
    <property type="evidence" value="ECO:0007669"/>
    <property type="project" value="UniProtKB-KW"/>
</dbReference>
<keyword evidence="8 10" id="KW-1133">Transmembrane helix</keyword>
<dbReference type="PIRSF" id="PIRSF006060">
    <property type="entry name" value="AA_transporter"/>
    <property type="match status" value="1"/>
</dbReference>
<keyword evidence="6 10" id="KW-0812">Transmembrane</keyword>
<organism evidence="12 13">
    <name type="scientific">Calidifontibacillus erzurumensis</name>
    <dbReference type="NCBI Taxonomy" id="2741433"/>
    <lineage>
        <taxon>Bacteria</taxon>
        <taxon>Bacillati</taxon>
        <taxon>Bacillota</taxon>
        <taxon>Bacilli</taxon>
        <taxon>Bacillales</taxon>
        <taxon>Bacillaceae</taxon>
        <taxon>Calidifontibacillus/Schinkia group</taxon>
        <taxon>Calidifontibacillus</taxon>
    </lineage>
</organism>
<keyword evidence="5" id="KW-0997">Cell inner membrane</keyword>
<dbReference type="Pfam" id="PF00324">
    <property type="entry name" value="AA_permease"/>
    <property type="match status" value="1"/>
</dbReference>